<dbReference type="Pfam" id="PF00462">
    <property type="entry name" value="Glutaredoxin"/>
    <property type="match status" value="1"/>
</dbReference>
<dbReference type="Proteomes" id="UP000751190">
    <property type="component" value="Unassembled WGS sequence"/>
</dbReference>
<keyword evidence="3" id="KW-1185">Reference proteome</keyword>
<name>A0A8J5XXQ5_DIALT</name>
<dbReference type="CDD" id="cd02066">
    <property type="entry name" value="GRX_family"/>
    <property type="match status" value="1"/>
</dbReference>
<dbReference type="InterPro" id="IPR036249">
    <property type="entry name" value="Thioredoxin-like_sf"/>
</dbReference>
<reference evidence="2" key="1">
    <citation type="submission" date="2021-05" db="EMBL/GenBank/DDBJ databases">
        <title>The genome of the haptophyte Pavlova lutheri (Diacronema luteri, Pavlovales) - a model for lipid biosynthesis in eukaryotic algae.</title>
        <authorList>
            <person name="Hulatt C.J."/>
            <person name="Posewitz M.C."/>
        </authorList>
    </citation>
    <scope>NUCLEOTIDE SEQUENCE</scope>
    <source>
        <strain evidence="2">NIVA-4/92</strain>
    </source>
</reference>
<dbReference type="EMBL" id="JAGTXO010000001">
    <property type="protein sequence ID" value="KAG8470477.1"/>
    <property type="molecule type" value="Genomic_DNA"/>
</dbReference>
<protein>
    <recommendedName>
        <fullName evidence="1">Glutaredoxin domain-containing protein</fullName>
    </recommendedName>
</protein>
<sequence>MGDANAGIQILVTAMGSNALQVAETRKLVDLLLNKKVTFEQIDGSSDADLRNKMWEKSGKRSYPQIFLNGEFWGDLDMIQSLVDNNEFDKTFAAYMTGPTPRNTQQE</sequence>
<dbReference type="AlphaFoldDB" id="A0A8J5XXQ5"/>
<accession>A0A8J5XXQ5</accession>
<dbReference type="PROSITE" id="PS51354">
    <property type="entry name" value="GLUTAREDOXIN_2"/>
    <property type="match status" value="1"/>
</dbReference>
<dbReference type="OrthoDB" id="418495at2759"/>
<evidence type="ECO:0000313" key="3">
    <source>
        <dbReference type="Proteomes" id="UP000751190"/>
    </source>
</evidence>
<dbReference type="SUPFAM" id="SSF52833">
    <property type="entry name" value="Thioredoxin-like"/>
    <property type="match status" value="1"/>
</dbReference>
<proteinExistence type="predicted"/>
<evidence type="ECO:0000313" key="2">
    <source>
        <dbReference type="EMBL" id="KAG8470477.1"/>
    </source>
</evidence>
<dbReference type="InterPro" id="IPR002109">
    <property type="entry name" value="Glutaredoxin"/>
</dbReference>
<comment type="caution">
    <text evidence="2">The sequence shown here is derived from an EMBL/GenBank/DDBJ whole genome shotgun (WGS) entry which is preliminary data.</text>
</comment>
<dbReference type="Gene3D" id="3.40.30.10">
    <property type="entry name" value="Glutaredoxin"/>
    <property type="match status" value="1"/>
</dbReference>
<organism evidence="2 3">
    <name type="scientific">Diacronema lutheri</name>
    <name type="common">Unicellular marine alga</name>
    <name type="synonym">Monochrysis lutheri</name>
    <dbReference type="NCBI Taxonomy" id="2081491"/>
    <lineage>
        <taxon>Eukaryota</taxon>
        <taxon>Haptista</taxon>
        <taxon>Haptophyta</taxon>
        <taxon>Pavlovophyceae</taxon>
        <taxon>Pavlovales</taxon>
        <taxon>Pavlovaceae</taxon>
        <taxon>Diacronema</taxon>
    </lineage>
</organism>
<evidence type="ECO:0000259" key="1">
    <source>
        <dbReference type="Pfam" id="PF00462"/>
    </source>
</evidence>
<gene>
    <name evidence="2" type="ORF">KFE25_008898</name>
</gene>
<feature type="domain" description="Glutaredoxin" evidence="1">
    <location>
        <begin position="27"/>
        <end position="73"/>
    </location>
</feature>